<proteinExistence type="predicted"/>
<feature type="region of interest" description="Disordered" evidence="1">
    <location>
        <begin position="132"/>
        <end position="201"/>
    </location>
</feature>
<gene>
    <name evidence="2" type="ORF">ACFFX0_12705</name>
</gene>
<comment type="caution">
    <text evidence="2">The sequence shown here is derived from an EMBL/GenBank/DDBJ whole genome shotgun (WGS) entry which is preliminary data.</text>
</comment>
<protein>
    <submittedName>
        <fullName evidence="2">Uncharacterized protein</fullName>
    </submittedName>
</protein>
<feature type="region of interest" description="Disordered" evidence="1">
    <location>
        <begin position="62"/>
        <end position="84"/>
    </location>
</feature>
<organism evidence="2 3">
    <name type="scientific">Citricoccus parietis</name>
    <dbReference type="NCBI Taxonomy" id="592307"/>
    <lineage>
        <taxon>Bacteria</taxon>
        <taxon>Bacillati</taxon>
        <taxon>Actinomycetota</taxon>
        <taxon>Actinomycetes</taxon>
        <taxon>Micrococcales</taxon>
        <taxon>Micrococcaceae</taxon>
        <taxon>Citricoccus</taxon>
    </lineage>
</organism>
<reference evidence="2 3" key="1">
    <citation type="submission" date="2024-09" db="EMBL/GenBank/DDBJ databases">
        <authorList>
            <person name="Sun Q."/>
            <person name="Mori K."/>
        </authorList>
    </citation>
    <scope>NUCLEOTIDE SEQUENCE [LARGE SCALE GENOMIC DNA]</scope>
    <source>
        <strain evidence="2 3">CCM 7609</strain>
    </source>
</reference>
<dbReference type="EMBL" id="JBHMFI010000001">
    <property type="protein sequence ID" value="MFB9072018.1"/>
    <property type="molecule type" value="Genomic_DNA"/>
</dbReference>
<evidence type="ECO:0000313" key="2">
    <source>
        <dbReference type="EMBL" id="MFB9072018.1"/>
    </source>
</evidence>
<evidence type="ECO:0000256" key="1">
    <source>
        <dbReference type="SAM" id="MobiDB-lite"/>
    </source>
</evidence>
<sequence length="201" mass="20893">MGPLGRRGVLAAGAVHGTVHHQGGADAEEEHVLGHGGALLGGADAVRLGHEVGVLVHRQQAAGEGGQGGTGQPARHERQQAGGADADLGGADELLELLRGQVLEEWKPVGSQVPHLFSLLLRELGLVDARVQDEGSGGQPKRELRDAHGISFRRSSLVPRSAYRHTGPTGRPIGNLGPSWPDKPGSTRADLGGQGRYWGDG</sequence>
<keyword evidence="3" id="KW-1185">Reference proteome</keyword>
<accession>A0ABV5FZ98</accession>
<name>A0ABV5FZ98_9MICC</name>
<feature type="compositionally biased region" description="Gly residues" evidence="1">
    <location>
        <begin position="192"/>
        <end position="201"/>
    </location>
</feature>
<dbReference type="Proteomes" id="UP001589575">
    <property type="component" value="Unassembled WGS sequence"/>
</dbReference>
<evidence type="ECO:0000313" key="3">
    <source>
        <dbReference type="Proteomes" id="UP001589575"/>
    </source>
</evidence>